<evidence type="ECO:0000313" key="15">
    <source>
        <dbReference type="Proteomes" id="UP000008312"/>
    </source>
</evidence>
<organism evidence="14">
    <name type="scientific">Blastocystis hominis</name>
    <dbReference type="NCBI Taxonomy" id="12968"/>
    <lineage>
        <taxon>Eukaryota</taxon>
        <taxon>Sar</taxon>
        <taxon>Stramenopiles</taxon>
        <taxon>Bigyra</taxon>
        <taxon>Opalozoa</taxon>
        <taxon>Opalinata</taxon>
        <taxon>Blastocystidae</taxon>
        <taxon>Blastocystis</taxon>
    </lineage>
</organism>
<feature type="domain" description="ABC transporter" evidence="12">
    <location>
        <begin position="1007"/>
        <end position="1241"/>
    </location>
</feature>
<dbReference type="CDD" id="cd03250">
    <property type="entry name" value="ABCC_MRP_domain1"/>
    <property type="match status" value="1"/>
</dbReference>
<dbReference type="InterPro" id="IPR036640">
    <property type="entry name" value="ABC1_TM_sf"/>
</dbReference>
<dbReference type="SUPFAM" id="SSF90123">
    <property type="entry name" value="ABC transporter transmembrane region"/>
    <property type="match status" value="2"/>
</dbReference>
<dbReference type="PANTHER" id="PTHR24223:SF443">
    <property type="entry name" value="MULTIDRUG-RESISTANCE LIKE PROTEIN 1, ISOFORM I"/>
    <property type="match status" value="1"/>
</dbReference>
<keyword evidence="15" id="KW-1185">Reference proteome</keyword>
<evidence type="ECO:0000256" key="2">
    <source>
        <dbReference type="ARBA" id="ARBA00009726"/>
    </source>
</evidence>
<comment type="subcellular location">
    <subcellularLocation>
        <location evidence="1">Vacuole membrane</location>
        <topology evidence="1">Multi-pass membrane protein</topology>
    </subcellularLocation>
</comment>
<keyword evidence="5" id="KW-0677">Repeat</keyword>
<feature type="transmembrane region" description="Helical" evidence="11">
    <location>
        <begin position="47"/>
        <end position="70"/>
    </location>
</feature>
<evidence type="ECO:0000313" key="14">
    <source>
        <dbReference type="EMBL" id="CBK20268.2"/>
    </source>
</evidence>
<dbReference type="FunFam" id="1.20.1560.10:FF:000010">
    <property type="entry name" value="Multidrug resistance-associated ABC transporter"/>
    <property type="match status" value="1"/>
</dbReference>
<name>D8LWS9_BLAHO</name>
<dbReference type="FunFam" id="3.40.50.300:FF:000997">
    <property type="entry name" value="Multidrug resistance-associated protein 1"/>
    <property type="match status" value="1"/>
</dbReference>
<evidence type="ECO:0000256" key="1">
    <source>
        <dbReference type="ARBA" id="ARBA00004128"/>
    </source>
</evidence>
<keyword evidence="9 11" id="KW-0472">Membrane</keyword>
<dbReference type="AlphaFoldDB" id="D8LWS9"/>
<evidence type="ECO:0000256" key="6">
    <source>
        <dbReference type="ARBA" id="ARBA00022741"/>
    </source>
</evidence>
<dbReference type="InterPro" id="IPR027417">
    <property type="entry name" value="P-loop_NTPase"/>
</dbReference>
<feature type="domain" description="ABC transmembrane type-1" evidence="13">
    <location>
        <begin position="682"/>
        <end position="970"/>
    </location>
</feature>
<dbReference type="SUPFAM" id="SSF52540">
    <property type="entry name" value="P-loop containing nucleoside triphosphate hydrolases"/>
    <property type="match status" value="2"/>
</dbReference>
<dbReference type="SMART" id="SM00382">
    <property type="entry name" value="AAA"/>
    <property type="match status" value="2"/>
</dbReference>
<dbReference type="InterPro" id="IPR017871">
    <property type="entry name" value="ABC_transporter-like_CS"/>
</dbReference>
<dbReference type="InterPro" id="IPR003439">
    <property type="entry name" value="ABC_transporter-like_ATP-bd"/>
</dbReference>
<dbReference type="GO" id="GO:0005774">
    <property type="term" value="C:vacuolar membrane"/>
    <property type="evidence" value="ECO:0007669"/>
    <property type="project" value="UniProtKB-SubCell"/>
</dbReference>
<dbReference type="GO" id="GO:0140359">
    <property type="term" value="F:ABC-type transporter activity"/>
    <property type="evidence" value="ECO:0007669"/>
    <property type="project" value="InterPro"/>
</dbReference>
<dbReference type="PROSITE" id="PS50929">
    <property type="entry name" value="ABC_TM1F"/>
    <property type="match status" value="2"/>
</dbReference>
<feature type="domain" description="ABC transmembrane type-1" evidence="13">
    <location>
        <begin position="11"/>
        <end position="301"/>
    </location>
</feature>
<dbReference type="CDD" id="cd03244">
    <property type="entry name" value="ABCC_MRP_domain2"/>
    <property type="match status" value="1"/>
</dbReference>
<gene>
    <name evidence="14" type="ORF">GSBLH_T00000630001</name>
</gene>
<keyword evidence="6" id="KW-0547">Nucleotide-binding</keyword>
<proteinExistence type="inferred from homology"/>
<evidence type="ECO:0008006" key="16">
    <source>
        <dbReference type="Google" id="ProtNLM"/>
    </source>
</evidence>
<evidence type="ECO:0000256" key="3">
    <source>
        <dbReference type="ARBA" id="ARBA00022448"/>
    </source>
</evidence>
<dbReference type="Gene3D" id="3.40.50.300">
    <property type="entry name" value="P-loop containing nucleotide triphosphate hydrolases"/>
    <property type="match status" value="2"/>
</dbReference>
<evidence type="ECO:0000256" key="10">
    <source>
        <dbReference type="SAM" id="MobiDB-lite"/>
    </source>
</evidence>
<evidence type="ECO:0000259" key="12">
    <source>
        <dbReference type="PROSITE" id="PS50893"/>
    </source>
</evidence>
<keyword evidence="4 11" id="KW-0812">Transmembrane</keyword>
<dbReference type="RefSeq" id="XP_012894316.1">
    <property type="nucleotide sequence ID" value="XM_013038862.1"/>
</dbReference>
<keyword evidence="8 11" id="KW-1133">Transmembrane helix</keyword>
<feature type="transmembrane region" description="Helical" evidence="11">
    <location>
        <begin position="723"/>
        <end position="746"/>
    </location>
</feature>
<dbReference type="FunFam" id="1.20.1560.10:FF:000082">
    <property type="entry name" value="ABC transporter, multidrug resistance associated protein"/>
    <property type="match status" value="1"/>
</dbReference>
<dbReference type="PANTHER" id="PTHR24223">
    <property type="entry name" value="ATP-BINDING CASSETTE SUB-FAMILY C"/>
    <property type="match status" value="1"/>
</dbReference>
<dbReference type="InterPro" id="IPR050173">
    <property type="entry name" value="ABC_transporter_C-like"/>
</dbReference>
<dbReference type="PROSITE" id="PS00211">
    <property type="entry name" value="ABC_TRANSPORTER_1"/>
    <property type="match status" value="2"/>
</dbReference>
<dbReference type="GO" id="GO:0016887">
    <property type="term" value="F:ATP hydrolysis activity"/>
    <property type="evidence" value="ECO:0007669"/>
    <property type="project" value="InterPro"/>
</dbReference>
<dbReference type="OMA" id="RRRYILW"/>
<comment type="similarity">
    <text evidence="2">Belongs to the ABC transporter superfamily. ABCC family. Conjugate transporter (TC 3.A.1.208) subfamily.</text>
</comment>
<feature type="transmembrane region" description="Helical" evidence="11">
    <location>
        <begin position="82"/>
        <end position="100"/>
    </location>
</feature>
<feature type="transmembrane region" description="Helical" evidence="11">
    <location>
        <begin position="677"/>
        <end position="703"/>
    </location>
</feature>
<sequence>MVYSFGVPFGIAAILKLCHDICQFIGPIMLEKVIDFLEDDSPAQEGYMYATTMFVSALFQSVFLRNYFYLCFRTGLRLRSSCITMFCIPSQVLFTFWIVISRYSQGEIMNLMEVDSQKFQDATTYVILIPCELRYIQMIWSAPFQIIGSLILLWQQLGWATLAGVVVMIIMMPITKCISRKLSMIQRELMKVKDKRINTTSEAFEGIKLIKLQAWERSFLQRISGIRCDELSVLRRYVYVQTLSQCLWNTTPYMVSVLSFLVFVLLGNKLTTTIAFTSISLFNILRSPLTRFPDTINSIAECRVSLQRIERFLLASEIEIPSRDNRSSIGIDLQDGHFFWNELEKDRVEEEKKLKQKSGAAVKPETPQDSAEQSQPFELTGINVSFESNQLSAIVGHVGCGKSSLLNAILGEMPRVDESRDLNSMVHIKGSIGYVPQTPFIMNASLRDNILFGSPFNEEKYKKVLEACSLLPDIAILPAGDMTEIGEKGINLSGGQKTRISLARAVYQNCDIYLLDDPLSAVDAHVGRHIFRHCIKGLLANKCVVLVTHALEFLPACDQVIVLEKGAIADQGTFEKVSQATSGVLAGLLQAQKEAQAQQAQEESPISPISPVEKKEEEFDGAKKKEEEEIAKETKEEEKEKKEATAAVEVTVVNDAKKGELTVEETRVKGKVKRSVYWMYIVAAGGLCVCLGVLLTFILTEIFKVLNNLWLTFWSNSDEPERALWYVGIYALLSLGSVIFMGIRYVSLYLTGLKASSRLHDGLIKGILYSPMSFFDQTPLGRITNRISKDIYTVDKTLPGVFASLFSCLFSVLSTLIVIIIATPWFLVVLIFLSIYYIYEGLFYIKSSREIKRLDSISRSPIYANFGETLDGTSVIRAYQATQQFIQKNYDLLDLNQRAYFIISSANCWLGIRLEFAGTIIIGAAAYFSVMQKGSMDEFLTSMAALAISYSLDTTQSLNWVVRMVTDMETQIVSVERIEEYTELPSEAPAHIPDTQPSESWPSKGDIAINGIVMRYRPELEPVIKELSVHILPGEKVGVVGRTGAGKSSLVLCLMRIIELERGCIEIDGVDISKIGLEDLRSKIAIIPQEPLLFSGTIRDNLDPFNHYTDEEIWSALQRASLHDLIAQDPAGLEKTVEEHGTNYSVGQRQLLCVARALLRKSKVILMDEATASIDLETDMKIQKTIREEFSESTVITIAHRIHTIIDSDKVMVMEMGQLREFDKPSVLLSDKNSMFSQLVEKSKEIE</sequence>
<dbReference type="GeneID" id="24917932"/>
<dbReference type="Pfam" id="PF00664">
    <property type="entry name" value="ABC_membrane"/>
    <property type="match status" value="2"/>
</dbReference>
<keyword evidence="7" id="KW-0067">ATP-binding</keyword>
<feature type="domain" description="ABC transporter" evidence="12">
    <location>
        <begin position="362"/>
        <end position="590"/>
    </location>
</feature>
<protein>
    <recommendedName>
        <fullName evidence="16">ABC transporter</fullName>
    </recommendedName>
</protein>
<feature type="transmembrane region" description="Helical" evidence="11">
    <location>
        <begin position="825"/>
        <end position="845"/>
    </location>
</feature>
<evidence type="ECO:0000259" key="13">
    <source>
        <dbReference type="PROSITE" id="PS50929"/>
    </source>
</evidence>
<evidence type="ECO:0000256" key="8">
    <source>
        <dbReference type="ARBA" id="ARBA00022989"/>
    </source>
</evidence>
<dbReference type="FunCoup" id="D8LWS9">
    <property type="interactions" value="1"/>
</dbReference>
<feature type="compositionally biased region" description="Basic and acidic residues" evidence="10">
    <location>
        <begin position="612"/>
        <end position="641"/>
    </location>
</feature>
<dbReference type="CDD" id="cd18603">
    <property type="entry name" value="ABC_6TM_MRP1_2_3_6_D2_like"/>
    <property type="match status" value="1"/>
</dbReference>
<dbReference type="GO" id="GO:0005524">
    <property type="term" value="F:ATP binding"/>
    <property type="evidence" value="ECO:0007669"/>
    <property type="project" value="UniProtKB-KW"/>
</dbReference>
<evidence type="ECO:0000256" key="11">
    <source>
        <dbReference type="SAM" id="Phobius"/>
    </source>
</evidence>
<dbReference type="InterPro" id="IPR011527">
    <property type="entry name" value="ABC1_TM_dom"/>
</dbReference>
<accession>D8LWS9</accession>
<evidence type="ECO:0000256" key="5">
    <source>
        <dbReference type="ARBA" id="ARBA00022737"/>
    </source>
</evidence>
<dbReference type="OrthoDB" id="6500128at2759"/>
<dbReference type="Proteomes" id="UP000008312">
    <property type="component" value="Unassembled WGS sequence"/>
</dbReference>
<feature type="transmembrane region" description="Helical" evidence="11">
    <location>
        <begin position="157"/>
        <end position="178"/>
    </location>
</feature>
<dbReference type="PROSITE" id="PS50893">
    <property type="entry name" value="ABC_TRANSPORTER_2"/>
    <property type="match status" value="2"/>
</dbReference>
<dbReference type="InParanoid" id="D8LWS9"/>
<dbReference type="CDD" id="cd18595">
    <property type="entry name" value="ABC_6TM_MRP1_2_3_6_D1_like"/>
    <property type="match status" value="1"/>
</dbReference>
<feature type="transmembrane region" description="Helical" evidence="11">
    <location>
        <begin position="798"/>
        <end position="819"/>
    </location>
</feature>
<feature type="region of interest" description="Disordered" evidence="10">
    <location>
        <begin position="600"/>
        <end position="641"/>
    </location>
</feature>
<evidence type="ECO:0000256" key="9">
    <source>
        <dbReference type="ARBA" id="ARBA00023136"/>
    </source>
</evidence>
<keyword evidence="3" id="KW-0813">Transport</keyword>
<dbReference type="Gene3D" id="1.20.1560.10">
    <property type="entry name" value="ABC transporter type 1, transmembrane domain"/>
    <property type="match status" value="2"/>
</dbReference>
<dbReference type="EMBL" id="FN668638">
    <property type="protein sequence ID" value="CBK20268.2"/>
    <property type="molecule type" value="Genomic_DNA"/>
</dbReference>
<dbReference type="InterPro" id="IPR003593">
    <property type="entry name" value="AAA+_ATPase"/>
</dbReference>
<reference evidence="14" key="1">
    <citation type="submission" date="2010-02" db="EMBL/GenBank/DDBJ databases">
        <title>Sequencing and annotation of the Blastocystis hominis genome.</title>
        <authorList>
            <person name="Wincker P."/>
        </authorList>
    </citation>
    <scope>NUCLEOTIDE SEQUENCE</scope>
    <source>
        <strain evidence="14">Singapore isolate B</strain>
    </source>
</reference>
<dbReference type="Pfam" id="PF00005">
    <property type="entry name" value="ABC_tran"/>
    <property type="match status" value="2"/>
</dbReference>
<dbReference type="FunFam" id="3.40.50.300:FF:000074">
    <property type="entry name" value="Multidrug resistance-associated protein 5 isoform 1"/>
    <property type="match status" value="1"/>
</dbReference>
<evidence type="ECO:0000256" key="4">
    <source>
        <dbReference type="ARBA" id="ARBA00022692"/>
    </source>
</evidence>
<feature type="region of interest" description="Disordered" evidence="10">
    <location>
        <begin position="354"/>
        <end position="374"/>
    </location>
</feature>
<evidence type="ECO:0000256" key="7">
    <source>
        <dbReference type="ARBA" id="ARBA00022840"/>
    </source>
</evidence>